<dbReference type="GO" id="GO:0006412">
    <property type="term" value="P:translation"/>
    <property type="evidence" value="ECO:0007669"/>
    <property type="project" value="InterPro"/>
</dbReference>
<reference evidence="7" key="1">
    <citation type="journal article" date="2015" name="ISME J.">
        <title>Aquifer environment selects for microbial species cohorts in sediment and groundwater.</title>
        <authorList>
            <person name="Hug L.A."/>
            <person name="Thomas B.C."/>
            <person name="Brown C.T."/>
            <person name="Frischkorn K.R."/>
            <person name="Williams K.H."/>
            <person name="Tringe S.G."/>
            <person name="Banfield J.F."/>
        </authorList>
    </citation>
    <scope>NUCLEOTIDE SEQUENCE</scope>
</reference>
<dbReference type="PANTHER" id="PTHR10746">
    <property type="entry name" value="50S RIBOSOMAL PROTEIN L4"/>
    <property type="match status" value="1"/>
</dbReference>
<evidence type="ECO:0000256" key="2">
    <source>
        <dbReference type="ARBA" id="ARBA00022980"/>
    </source>
</evidence>
<dbReference type="NCBIfam" id="TIGR03953">
    <property type="entry name" value="rplD_bact"/>
    <property type="match status" value="1"/>
</dbReference>
<organism evidence="7">
    <name type="scientific">uncultured Microgenomates bacterium Rifle_16ft_4_minimus_37836</name>
    <dbReference type="NCBI Taxonomy" id="1665115"/>
    <lineage>
        <taxon>Bacteria</taxon>
        <taxon>Candidatus Microgenomatota</taxon>
        <taxon>environmental samples</taxon>
    </lineage>
</organism>
<dbReference type="Pfam" id="PF00573">
    <property type="entry name" value="Ribosomal_L4"/>
    <property type="match status" value="1"/>
</dbReference>
<dbReference type="InterPro" id="IPR023574">
    <property type="entry name" value="Ribosomal_uL4_dom_sf"/>
</dbReference>
<comment type="similarity">
    <text evidence="1">Belongs to the universal ribosomal protein uL4 family.</text>
</comment>
<evidence type="ECO:0000256" key="6">
    <source>
        <dbReference type="SAM" id="MobiDB-lite"/>
    </source>
</evidence>
<accession>A0A0H4T887</accession>
<dbReference type="GO" id="GO:0003735">
    <property type="term" value="F:structural constituent of ribosome"/>
    <property type="evidence" value="ECO:0007669"/>
    <property type="project" value="InterPro"/>
</dbReference>
<dbReference type="GO" id="GO:0005840">
    <property type="term" value="C:ribosome"/>
    <property type="evidence" value="ECO:0007669"/>
    <property type="project" value="UniProtKB-KW"/>
</dbReference>
<evidence type="ECO:0000313" key="7">
    <source>
        <dbReference type="EMBL" id="AKQ02950.1"/>
    </source>
</evidence>
<evidence type="ECO:0000256" key="3">
    <source>
        <dbReference type="ARBA" id="ARBA00023274"/>
    </source>
</evidence>
<evidence type="ECO:0000256" key="4">
    <source>
        <dbReference type="ARBA" id="ARBA00035244"/>
    </source>
</evidence>
<sequence>MIKLNVYSPKATKKEAIPLPKSLEAKVNMKLLAQAIRVYEDRSHPGLSQVKTRGEVKISTRKIYKQKGTGYARHGAKSAPIFVGGGIAHGPKGIKRKLALPKKMRQNSLKTALSLKAKNGRLIVIDNLEAINKTKDAKDFLDKIGKDHNLPTKNSRFTFAVSDKNKNTRLALRNLKNVQITSFRNLNAYNVFYAGTLILDKDVFEEIKSPAKEKLNSQIAVRKAGAKSSKKVKPAKTSRPKTKKVKDNKVIRKNIKKA</sequence>
<keyword evidence="3" id="KW-0687">Ribonucleoprotein</keyword>
<dbReference type="GO" id="GO:1990904">
    <property type="term" value="C:ribonucleoprotein complex"/>
    <property type="evidence" value="ECO:0007669"/>
    <property type="project" value="UniProtKB-KW"/>
</dbReference>
<feature type="region of interest" description="Disordered" evidence="6">
    <location>
        <begin position="218"/>
        <end position="258"/>
    </location>
</feature>
<name>A0A0H4T887_9BACT</name>
<dbReference type="Gene3D" id="3.40.1370.10">
    <property type="match status" value="1"/>
</dbReference>
<keyword evidence="2 7" id="KW-0689">Ribosomal protein</keyword>
<feature type="compositionally biased region" description="Basic residues" evidence="6">
    <location>
        <begin position="224"/>
        <end position="244"/>
    </location>
</feature>
<dbReference type="AlphaFoldDB" id="A0A0H4T887"/>
<dbReference type="InterPro" id="IPR002136">
    <property type="entry name" value="Ribosomal_uL4"/>
</dbReference>
<dbReference type="EMBL" id="KT007005">
    <property type="protein sequence ID" value="AKQ02950.1"/>
    <property type="molecule type" value="Genomic_DNA"/>
</dbReference>
<dbReference type="PANTHER" id="PTHR10746:SF6">
    <property type="entry name" value="LARGE RIBOSOMAL SUBUNIT PROTEIN UL4M"/>
    <property type="match status" value="1"/>
</dbReference>
<dbReference type="SUPFAM" id="SSF52166">
    <property type="entry name" value="Ribosomal protein L4"/>
    <property type="match status" value="1"/>
</dbReference>
<dbReference type="InterPro" id="IPR013005">
    <property type="entry name" value="Ribosomal_uL4-like"/>
</dbReference>
<evidence type="ECO:0000256" key="1">
    <source>
        <dbReference type="ARBA" id="ARBA00010528"/>
    </source>
</evidence>
<protein>
    <recommendedName>
        <fullName evidence="4">Large ribosomal subunit protein uL4</fullName>
    </recommendedName>
    <alternativeName>
        <fullName evidence="5">50S ribosomal protein L4</fullName>
    </alternativeName>
</protein>
<evidence type="ECO:0000256" key="5">
    <source>
        <dbReference type="ARBA" id="ARBA00035462"/>
    </source>
</evidence>
<proteinExistence type="inferred from homology"/>